<gene>
    <name evidence="4" type="ORF">ACFOET_02510</name>
</gene>
<keyword evidence="1" id="KW-0812">Transmembrane</keyword>
<dbReference type="Gene3D" id="2.60.120.1440">
    <property type="match status" value="1"/>
</dbReference>
<dbReference type="InterPro" id="IPR012373">
    <property type="entry name" value="Ferrdict_sens_TM"/>
</dbReference>
<name>A0ABV7JEQ4_9SPHI</name>
<keyword evidence="1" id="KW-1133">Transmembrane helix</keyword>
<feature type="domain" description="Protein FecR C-terminal" evidence="3">
    <location>
        <begin position="296"/>
        <end position="357"/>
    </location>
</feature>
<evidence type="ECO:0000313" key="5">
    <source>
        <dbReference type="Proteomes" id="UP001595526"/>
    </source>
</evidence>
<feature type="domain" description="FecR protein" evidence="2">
    <location>
        <begin position="156"/>
        <end position="249"/>
    </location>
</feature>
<dbReference type="EMBL" id="JBHRTA010000008">
    <property type="protein sequence ID" value="MFC3196479.1"/>
    <property type="molecule type" value="Genomic_DNA"/>
</dbReference>
<feature type="transmembrane region" description="Helical" evidence="1">
    <location>
        <begin position="67"/>
        <end position="89"/>
    </location>
</feature>
<dbReference type="Proteomes" id="UP001595526">
    <property type="component" value="Unassembled WGS sequence"/>
</dbReference>
<organism evidence="4 5">
    <name type="scientific">Parapedobacter deserti</name>
    <dbReference type="NCBI Taxonomy" id="1912957"/>
    <lineage>
        <taxon>Bacteria</taxon>
        <taxon>Pseudomonadati</taxon>
        <taxon>Bacteroidota</taxon>
        <taxon>Sphingobacteriia</taxon>
        <taxon>Sphingobacteriales</taxon>
        <taxon>Sphingobacteriaceae</taxon>
        <taxon>Parapedobacter</taxon>
    </lineage>
</organism>
<keyword evidence="1" id="KW-0472">Membrane</keyword>
<sequence length="377" mass="41535">MMDYNDAAEIYRKYKAGTATPEERALLEQAYVRLAETQGLPPFEKEQVKAAVWNKVVPKKTGGLSRWLPYAAAALVFAVAGAYMLSGWVTDRSAEIVNDIGPGSNRATLMLADGRTIPLREDKSGIIIGDSLAYEDGSLIGIMPGDTETPTVQLKLSTPRGGQYQVTLPDGTRVWLNSSSTLEYPNKFTGGERVVLLDGEAYFSVTKQEWPFKVLSNGQAVEVLGTEFNISAYSDDPETKTTLVEGRVQVSSLGGKKGSQETALLKPNQQSVLYKDDISVRTVGVSQYTGWKDGLFVFNNTDIQTALKQLSRWYDVDVEYDGVPPKTHFYGTIGRDETLSTVLNILKRSGLQFKIERSVTMNKLIVQPGTIDHDNQL</sequence>
<keyword evidence="5" id="KW-1185">Reference proteome</keyword>
<dbReference type="PIRSF" id="PIRSF018266">
    <property type="entry name" value="FecR"/>
    <property type="match status" value="1"/>
</dbReference>
<evidence type="ECO:0000256" key="1">
    <source>
        <dbReference type="SAM" id="Phobius"/>
    </source>
</evidence>
<dbReference type="Pfam" id="PF16344">
    <property type="entry name" value="FecR_C"/>
    <property type="match status" value="1"/>
</dbReference>
<proteinExistence type="predicted"/>
<evidence type="ECO:0000259" key="2">
    <source>
        <dbReference type="Pfam" id="PF04773"/>
    </source>
</evidence>
<dbReference type="InterPro" id="IPR032508">
    <property type="entry name" value="FecR_C"/>
</dbReference>
<comment type="caution">
    <text evidence="4">The sequence shown here is derived from an EMBL/GenBank/DDBJ whole genome shotgun (WGS) entry which is preliminary data.</text>
</comment>
<dbReference type="RefSeq" id="WP_379019230.1">
    <property type="nucleotide sequence ID" value="NZ_JBHRTA010000008.1"/>
</dbReference>
<dbReference type="Pfam" id="PF04773">
    <property type="entry name" value="FecR"/>
    <property type="match status" value="1"/>
</dbReference>
<protein>
    <submittedName>
        <fullName evidence="4">FecR family protein</fullName>
    </submittedName>
</protein>
<reference evidence="5" key="1">
    <citation type="journal article" date="2019" name="Int. J. Syst. Evol. Microbiol.">
        <title>The Global Catalogue of Microorganisms (GCM) 10K type strain sequencing project: providing services to taxonomists for standard genome sequencing and annotation.</title>
        <authorList>
            <consortium name="The Broad Institute Genomics Platform"/>
            <consortium name="The Broad Institute Genome Sequencing Center for Infectious Disease"/>
            <person name="Wu L."/>
            <person name="Ma J."/>
        </authorList>
    </citation>
    <scope>NUCLEOTIDE SEQUENCE [LARGE SCALE GENOMIC DNA]</scope>
    <source>
        <strain evidence="5">KCTC 52416</strain>
    </source>
</reference>
<dbReference type="Gene3D" id="3.55.50.30">
    <property type="match status" value="1"/>
</dbReference>
<accession>A0ABV7JEQ4</accession>
<dbReference type="PANTHER" id="PTHR30273">
    <property type="entry name" value="PERIPLASMIC SIGNAL SENSOR AND SIGMA FACTOR ACTIVATOR FECR-RELATED"/>
    <property type="match status" value="1"/>
</dbReference>
<evidence type="ECO:0000259" key="3">
    <source>
        <dbReference type="Pfam" id="PF16344"/>
    </source>
</evidence>
<dbReference type="InterPro" id="IPR006860">
    <property type="entry name" value="FecR"/>
</dbReference>
<evidence type="ECO:0000313" key="4">
    <source>
        <dbReference type="EMBL" id="MFC3196479.1"/>
    </source>
</evidence>
<dbReference type="PANTHER" id="PTHR30273:SF2">
    <property type="entry name" value="PROTEIN FECR"/>
    <property type="match status" value="1"/>
</dbReference>